<evidence type="ECO:0000256" key="2">
    <source>
        <dbReference type="ARBA" id="ARBA00004496"/>
    </source>
</evidence>
<dbReference type="Pfam" id="PF13949">
    <property type="entry name" value="ALIX_LYPXL_bnd"/>
    <property type="match status" value="1"/>
</dbReference>
<feature type="compositionally biased region" description="Low complexity" evidence="5">
    <location>
        <begin position="1082"/>
        <end position="1115"/>
    </location>
</feature>
<feature type="compositionally biased region" description="Low complexity" evidence="5">
    <location>
        <begin position="1390"/>
        <end position="1400"/>
    </location>
</feature>
<feature type="region of interest" description="Disordered" evidence="5">
    <location>
        <begin position="1744"/>
        <end position="1772"/>
    </location>
</feature>
<evidence type="ECO:0000256" key="5">
    <source>
        <dbReference type="SAM" id="MobiDB-lite"/>
    </source>
</evidence>
<feature type="compositionally biased region" description="Polar residues" evidence="5">
    <location>
        <begin position="765"/>
        <end position="777"/>
    </location>
</feature>
<feature type="region of interest" description="Disordered" evidence="5">
    <location>
        <begin position="765"/>
        <end position="826"/>
    </location>
</feature>
<evidence type="ECO:0000259" key="6">
    <source>
        <dbReference type="PROSITE" id="PS51180"/>
    </source>
</evidence>
<evidence type="ECO:0000256" key="1">
    <source>
        <dbReference type="ARBA" id="ARBA00004177"/>
    </source>
</evidence>
<evidence type="ECO:0000256" key="3">
    <source>
        <dbReference type="ARBA" id="ARBA00022490"/>
    </source>
</evidence>
<dbReference type="PANTHER" id="PTHR23030">
    <property type="entry name" value="PCD6 INTERACTING PROTEIN-RELATED"/>
    <property type="match status" value="1"/>
</dbReference>
<dbReference type="Gene3D" id="1.20.140.50">
    <property type="entry name" value="alix/aip1 like domains"/>
    <property type="match status" value="1"/>
</dbReference>
<comment type="subcellular location">
    <subcellularLocation>
        <location evidence="2">Cytoplasm</location>
    </subcellularLocation>
    <subcellularLocation>
        <location evidence="1">Endosome</location>
    </subcellularLocation>
</comment>
<sequence length="2103" mass="231512">MEAVPRLHMLWFVLKTSPSGTSFANLKKYIAEFYQEDPEAYTKEVFALETLRNQALHPGKDKCTILKRYYCQLHSLQNRFPQLAERSMFTFTWKDLYQNNVNEFTELRYEMAAVLFNIAASHTQMGASVTRGDVDGMKLACTHFQCAAWAFGELRERYSNVNGGGDFMANELLVFMQQVSFAQAQECILEKSLIDNRKPNIVAKVTAQIVVYYGAALAALLTGGDDGPVAQVVDSSVFKLWKKYVRFKISYLNCILYLYQGQHAEEQQKMGERVTLYHAAADKLEEARKESKGLPDQKEINESLIFTADVVEGKRKNAKNENEFIYHEAVPELSSITAIQGANLVNGTSFSVTDPEVAGEDIFARLVPMKAHVASSLYSEEKAKLLRKFGSSIEEKDAELASFMSSLNLDNLNINEEKANKIPQGIIDRCAELNANKTAIPDLISAMSQLAEICTDVESNLKEISTILAEEENQENEFQKLIGVQRTPNPHITELTREFQKYTEAHARAGESNDTLRNAMELHVNNLKILSRPLNEIQQSVPKLSAELNTTELFKDVKLILNKANEMKAQRSQFHADLRISVNEDDITAKVIAHGSDEGLQLLFDRELAKHERITQLLDQNMLAQANILQALTEAYAKAAPILKTLTDVKHKREAFFSSLAASYDVYEDLLAKSAKGLEFYKKLSGNVQKLLTRLKAARDVQSEERQQRLKNQHTTTNPPTNTAKAVTTILPSATTTSITPKLRDYLKSKNTTASSIAAAGMSDGISSNTAHQNSQYIPPVRPNPLGSENPTQAVCSSGNPYTGHGINPTGAVPAVAPNEPPPPYSLQQQQYYDPNIAGYTNPMYQQQQQNIAPPAYKLQASPNSQFANVNANVPNLTGSYNSTPGIGQAQQQQLLYLQQQQHQMMQQAVGGPSTYGQQSSSLNPMRGYGPNASTLMSTQQTLVAGSNIPPAAGPTSNTYSYNTNTDATKPFAAQSSANGAFATSQTISSAVASQQANNYTNQLTNVQQPYSQVAGANLSTPTSHPLYVATTQSDAAQAVPSTAPLSLQAPYVVNNWQQSPYLGAADSSAAASQCQLNNTFQQQHQQFPQQQQPQLHQQFQSQSQQQMQPPQQQQSVYPHANGTVNVTNSESISIPASAQPGVQITSDTPNVATNMQPYSTVTKHPGYSYNPQTGQYEYGSGYQQANNKYYGKYTSSSTPQSVTVGTTDSENATKINVATGFDSPIISHTKQTVAPVIESTADAPNTDKSSNLSYYSAPYGYQSQGIASPYVLQLQQQQQQHQQQSLAAAQQQQQQQNASQLRHKHRCSCQPSNAVLAAAAAAATNSHNCPAAQKHAPITGSASSGSSNPPAFNLVKLFIKQKSNNSATDEQQMSTHTCMDVSSGCWPSSDAAGSSSSSSLEQRLRKKSMNDSGKGSALSRHDEDEEQLCAQVRDTCESAFQAEPHHGHAGHPTPTRRHLRIRNDAVFYDEDPSSSSSGSLTATNSPAHRRRSMPPRHPQLCQLVTQHKDVGTACSLQSSENSRSNSEQLTQVYVSTGTSSTTLERQRSRCEGAQPTVSAASSSELISRSMQTSCGSLSTRSSMSDRFRFVPPSFLAKLNNLGEERQAPIYVIYPNYALPDLGFVKTNSTADVIFSPFNYKMAIGSNDDSASMASLKKRVNLNSNDDEILKAMDYKHVMDWQSLTTLLPADYRRRLKHIPEVNSLLPDLDAELSQRPLFCMTPPIRRNRPHICDCAQYFQQQQTTQLQNGEEGSSSSASSQQPSSGYRGSSTLLADSADLENADPLKQMYIYQYEQQRMDSGVEMSPAIGKTPPQPMPRGILRKSSSHSANRTKRNSMIEGQQSKLSKQEKRRSLQEPPYHHAVGSSEELGEVFEEEAELYAVPQPHQERLSRKDLDARMRFLSSLPRSELKCYAEIAAILESSTEYQVAYDPAALKKEVSRALSQQKKVSFNDIHTLTENEQEVDLTVQQQMQQPPIAPEARQRFTTPPNSPNISVAGMRSGEPATRRSSQMEQHQTAKRLAALDEQEKRKIESNRFKRLQIQWELMSKDSTMLKDLASAQETKSGGSTPTATAATATAAAAAAAGPWCCECRRRGLRAGAG</sequence>
<feature type="compositionally biased region" description="Low complexity" evidence="5">
    <location>
        <begin position="1744"/>
        <end position="1765"/>
    </location>
</feature>
<dbReference type="GO" id="GO:0032456">
    <property type="term" value="P:endocytic recycling"/>
    <property type="evidence" value="ECO:0007669"/>
    <property type="project" value="TreeGrafter"/>
</dbReference>
<feature type="compositionally biased region" description="Polar residues" evidence="5">
    <location>
        <begin position="1985"/>
        <end position="1995"/>
    </location>
</feature>
<reference evidence="7" key="1">
    <citation type="journal article" date="2014" name="BMC Genomics">
        <title>Characterizing the developmental transcriptome of the oriental fruit fly, Bactrocera dorsalis (Diptera: Tephritidae) through comparative genomic analysis with Drosophila melanogaster utilizing modENCODE datasets.</title>
        <authorList>
            <person name="Geib S.M."/>
            <person name="Calla B."/>
            <person name="Hall B."/>
            <person name="Hou S."/>
            <person name="Manoukis N.C."/>
        </authorList>
    </citation>
    <scope>NUCLEOTIDE SEQUENCE</scope>
    <source>
        <strain evidence="7">Punador</strain>
    </source>
</reference>
<feature type="compositionally biased region" description="Basic and acidic residues" evidence="5">
    <location>
        <begin position="699"/>
        <end position="708"/>
    </location>
</feature>
<name>A0A034VBN5_BACDO</name>
<organism evidence="7">
    <name type="scientific">Bactrocera dorsalis</name>
    <name type="common">Oriental fruit fly</name>
    <name type="synonym">Dacus dorsalis</name>
    <dbReference type="NCBI Taxonomy" id="27457"/>
    <lineage>
        <taxon>Eukaryota</taxon>
        <taxon>Metazoa</taxon>
        <taxon>Ecdysozoa</taxon>
        <taxon>Arthropoda</taxon>
        <taxon>Hexapoda</taxon>
        <taxon>Insecta</taxon>
        <taxon>Pterygota</taxon>
        <taxon>Neoptera</taxon>
        <taxon>Endopterygota</taxon>
        <taxon>Diptera</taxon>
        <taxon>Brachycera</taxon>
        <taxon>Muscomorpha</taxon>
        <taxon>Tephritoidea</taxon>
        <taxon>Tephritidae</taxon>
        <taxon>Bactrocera</taxon>
        <taxon>Bactrocera</taxon>
    </lineage>
</organism>
<feature type="domain" description="BRO1" evidence="6">
    <location>
        <begin position="8"/>
        <end position="400"/>
    </location>
</feature>
<dbReference type="GO" id="GO:0043328">
    <property type="term" value="P:protein transport to vacuole involved in ubiquitin-dependent protein catabolic process via the multivesicular body sorting pathway"/>
    <property type="evidence" value="ECO:0007669"/>
    <property type="project" value="TreeGrafter"/>
</dbReference>
<dbReference type="InterPro" id="IPR025304">
    <property type="entry name" value="ALIX_V_dom"/>
</dbReference>
<dbReference type="EMBL" id="GAKP01019425">
    <property type="protein sequence ID" value="JAC39527.1"/>
    <property type="molecule type" value="Transcribed_RNA"/>
</dbReference>
<feature type="non-terminal residue" evidence="7">
    <location>
        <position position="2103"/>
    </location>
</feature>
<feature type="region of interest" description="Disordered" evidence="5">
    <location>
        <begin position="699"/>
        <end position="724"/>
    </location>
</feature>
<feature type="region of interest" description="Disordered" evidence="5">
    <location>
        <begin position="1469"/>
        <end position="1496"/>
    </location>
</feature>
<proteinExistence type="predicted"/>
<evidence type="ECO:0000256" key="4">
    <source>
        <dbReference type="ARBA" id="ARBA00022753"/>
    </source>
</evidence>
<dbReference type="Pfam" id="PF03097">
    <property type="entry name" value="BRO1"/>
    <property type="match status" value="1"/>
</dbReference>
<dbReference type="GO" id="GO:0005768">
    <property type="term" value="C:endosome"/>
    <property type="evidence" value="ECO:0007669"/>
    <property type="project" value="UniProtKB-SubCell"/>
</dbReference>
<feature type="region of interest" description="Disordered" evidence="5">
    <location>
        <begin position="1082"/>
        <end position="1127"/>
    </location>
</feature>
<keyword evidence="7" id="KW-0675">Receptor</keyword>
<keyword evidence="4" id="KW-0967">Endosome</keyword>
<dbReference type="GO" id="GO:0045022">
    <property type="term" value="P:early endosome to late endosome transport"/>
    <property type="evidence" value="ECO:0007669"/>
    <property type="project" value="TreeGrafter"/>
</dbReference>
<feature type="region of interest" description="Disordered" evidence="5">
    <location>
        <begin position="1802"/>
        <end position="1869"/>
    </location>
</feature>
<feature type="compositionally biased region" description="Low complexity" evidence="5">
    <location>
        <begin position="715"/>
        <end position="724"/>
    </location>
</feature>
<dbReference type="PROSITE" id="PS51180">
    <property type="entry name" value="BRO1"/>
    <property type="match status" value="1"/>
</dbReference>
<dbReference type="Gene3D" id="1.20.120.560">
    <property type="entry name" value="alix/aip1 in complex with the ypdl late domain"/>
    <property type="match status" value="1"/>
</dbReference>
<gene>
    <name evidence="7" type="primary">PTN23</name>
</gene>
<feature type="region of interest" description="Disordered" evidence="5">
    <location>
        <begin position="1982"/>
        <end position="2015"/>
    </location>
</feature>
<dbReference type="PANTHER" id="PTHR23030:SF30">
    <property type="entry name" value="TYROSINE-PROTEIN PHOSPHATASE NON-RECEPTOR TYPE 23"/>
    <property type="match status" value="1"/>
</dbReference>
<feature type="compositionally biased region" description="Basic residues" evidence="5">
    <location>
        <begin position="1821"/>
        <end position="1835"/>
    </location>
</feature>
<dbReference type="InterPro" id="IPR004328">
    <property type="entry name" value="BRO1_dom"/>
</dbReference>
<dbReference type="SMART" id="SM01041">
    <property type="entry name" value="BRO1"/>
    <property type="match status" value="1"/>
</dbReference>
<dbReference type="Gene3D" id="1.25.40.280">
    <property type="entry name" value="alix/aip1 like domains"/>
    <property type="match status" value="1"/>
</dbReference>
<dbReference type="CDD" id="cd09234">
    <property type="entry name" value="V_HD-PTP_like"/>
    <property type="match status" value="1"/>
</dbReference>
<keyword evidence="3" id="KW-0963">Cytoplasm</keyword>
<feature type="region of interest" description="Disordered" evidence="5">
    <location>
        <begin position="1390"/>
        <end position="1427"/>
    </location>
</feature>
<evidence type="ECO:0000313" key="7">
    <source>
        <dbReference type="EMBL" id="JAC39527.1"/>
    </source>
</evidence>
<feature type="compositionally biased region" description="Polar residues" evidence="5">
    <location>
        <begin position="787"/>
        <end position="801"/>
    </location>
</feature>
<protein>
    <submittedName>
        <fullName evidence="7">Tyrosine-protein phosphatase non-receptor type 23</fullName>
    </submittedName>
</protein>
<dbReference type="InterPro" id="IPR038499">
    <property type="entry name" value="BRO1_sf"/>
</dbReference>
<accession>A0A034VBN5</accession>
<dbReference type="OrthoDB" id="9884296at2759"/>